<dbReference type="EMBL" id="ADFV01034802">
    <property type="status" value="NOT_ANNOTATED_CDS"/>
    <property type="molecule type" value="Genomic_DNA"/>
</dbReference>
<dbReference type="EMBL" id="ADFV01034799">
    <property type="status" value="NOT_ANNOTATED_CDS"/>
    <property type="molecule type" value="Genomic_DNA"/>
</dbReference>
<organism evidence="1 2">
    <name type="scientific">Nomascus leucogenys</name>
    <name type="common">Northern white-cheeked gibbon</name>
    <name type="synonym">Hylobates leucogenys</name>
    <dbReference type="NCBI Taxonomy" id="61853"/>
    <lineage>
        <taxon>Eukaryota</taxon>
        <taxon>Metazoa</taxon>
        <taxon>Chordata</taxon>
        <taxon>Craniata</taxon>
        <taxon>Vertebrata</taxon>
        <taxon>Euteleostomi</taxon>
        <taxon>Mammalia</taxon>
        <taxon>Eutheria</taxon>
        <taxon>Euarchontoglires</taxon>
        <taxon>Primates</taxon>
        <taxon>Haplorrhini</taxon>
        <taxon>Catarrhini</taxon>
        <taxon>Hylobatidae</taxon>
        <taxon>Nomascus</taxon>
    </lineage>
</organism>
<dbReference type="EMBL" id="ADFV01034796">
    <property type="status" value="NOT_ANNOTATED_CDS"/>
    <property type="molecule type" value="Genomic_DNA"/>
</dbReference>
<dbReference type="EMBL" id="ADFV01034800">
    <property type="status" value="NOT_ANNOTATED_CDS"/>
    <property type="molecule type" value="Genomic_DNA"/>
</dbReference>
<gene>
    <name evidence="1" type="primary">LEO1</name>
</gene>
<dbReference type="EMBL" id="ADFV01034798">
    <property type="status" value="NOT_ANNOTATED_CDS"/>
    <property type="molecule type" value="Genomic_DNA"/>
</dbReference>
<reference evidence="1" key="3">
    <citation type="submission" date="2025-09" db="UniProtKB">
        <authorList>
            <consortium name="Ensembl"/>
        </authorList>
    </citation>
    <scope>IDENTIFICATION</scope>
</reference>
<dbReference type="EMBL" id="ADFV01034801">
    <property type="status" value="NOT_ANNOTATED_CDS"/>
    <property type="molecule type" value="Genomic_DNA"/>
</dbReference>
<dbReference type="AlphaFoldDB" id="A0A2I3HBH7"/>
<sequence>MLPLAVMPLEVKVIRMKEVIQDNQVIRNCLEMTVRTREGHKDLMKISCRILTMMRKCRTQMMRRGLSFPMMRDNSYLRRKRLILMMNGQ</sequence>
<accession>A0A2I3HBH7</accession>
<proteinExistence type="predicted"/>
<dbReference type="Proteomes" id="UP000001073">
    <property type="component" value="Chromosome 6"/>
</dbReference>
<evidence type="ECO:0000313" key="1">
    <source>
        <dbReference type="Ensembl" id="ENSNLEP00000040845.1"/>
    </source>
</evidence>
<reference evidence="1 2" key="1">
    <citation type="submission" date="2012-10" db="EMBL/GenBank/DDBJ databases">
        <authorList>
            <consortium name="Gibbon Genome Sequencing Consortium"/>
        </authorList>
    </citation>
    <scope>NUCLEOTIDE SEQUENCE [LARGE SCALE GENOMIC DNA]</scope>
</reference>
<dbReference type="Ensembl" id="ENSNLET00000044048.1">
    <property type="protein sequence ID" value="ENSNLEP00000040845.1"/>
    <property type="gene ID" value="ENSNLEG00000006468.3"/>
</dbReference>
<reference evidence="1" key="2">
    <citation type="submission" date="2025-08" db="UniProtKB">
        <authorList>
            <consortium name="Ensembl"/>
        </authorList>
    </citation>
    <scope>IDENTIFICATION</scope>
</reference>
<keyword evidence="2" id="KW-1185">Reference proteome</keyword>
<evidence type="ECO:0000313" key="2">
    <source>
        <dbReference type="Proteomes" id="UP000001073"/>
    </source>
</evidence>
<name>A0A2I3HBH7_NOMLE</name>
<protein>
    <submittedName>
        <fullName evidence="1">LEO1 homolog, Paf1/RNA polymerase II complex component</fullName>
    </submittedName>
</protein>
<dbReference type="GeneTree" id="ENSGT00550000074952"/>
<dbReference type="EMBL" id="ADFV01034797">
    <property type="status" value="NOT_ANNOTATED_CDS"/>
    <property type="molecule type" value="Genomic_DNA"/>
</dbReference>